<dbReference type="Proteomes" id="UP001190700">
    <property type="component" value="Unassembled WGS sequence"/>
</dbReference>
<evidence type="ECO:0000256" key="2">
    <source>
        <dbReference type="SAM" id="MobiDB-lite"/>
    </source>
</evidence>
<proteinExistence type="predicted"/>
<protein>
    <submittedName>
        <fullName evidence="3">Uncharacterized protein</fullName>
    </submittedName>
</protein>
<sequence length="249" mass="27815">MATSVVHSVQLSCRVSGCRRHGGSTIKHTSNVQLVKLAATVTVPQFRYRRQAGVQTLRSHPNLRNGVEVQRNDKERCSRRFFTLQSAFIGVALSSQRCSMAAEPPVEKGSKVASQPMDENKNSRTQPTEPKIKAQKEEVTAQPPLTAQLPAGQSEATAGQTEAAEKAKKKKGPKTRIQELREVREQLSLQRRELLEREQELESKEQTLQILQEELALEKKLRGLLTKEKQDAVEEARLAMGLCAQMIPI</sequence>
<evidence type="ECO:0000313" key="4">
    <source>
        <dbReference type="Proteomes" id="UP001190700"/>
    </source>
</evidence>
<organism evidence="3 4">
    <name type="scientific">Cymbomonas tetramitiformis</name>
    <dbReference type="NCBI Taxonomy" id="36881"/>
    <lineage>
        <taxon>Eukaryota</taxon>
        <taxon>Viridiplantae</taxon>
        <taxon>Chlorophyta</taxon>
        <taxon>Pyramimonadophyceae</taxon>
        <taxon>Pyramimonadales</taxon>
        <taxon>Pyramimonadaceae</taxon>
        <taxon>Cymbomonas</taxon>
    </lineage>
</organism>
<comment type="caution">
    <text evidence="3">The sequence shown here is derived from an EMBL/GenBank/DDBJ whole genome shotgun (WGS) entry which is preliminary data.</text>
</comment>
<feature type="region of interest" description="Disordered" evidence="2">
    <location>
        <begin position="102"/>
        <end position="176"/>
    </location>
</feature>
<evidence type="ECO:0000313" key="3">
    <source>
        <dbReference type="EMBL" id="KAK3267452.1"/>
    </source>
</evidence>
<name>A0AAE0L0J4_9CHLO</name>
<evidence type="ECO:0000256" key="1">
    <source>
        <dbReference type="SAM" id="Coils"/>
    </source>
</evidence>
<dbReference type="EMBL" id="LGRX02012400">
    <property type="protein sequence ID" value="KAK3267452.1"/>
    <property type="molecule type" value="Genomic_DNA"/>
</dbReference>
<gene>
    <name evidence="3" type="ORF">CYMTET_23993</name>
</gene>
<keyword evidence="1" id="KW-0175">Coiled coil</keyword>
<feature type="compositionally biased region" description="Basic and acidic residues" evidence="2">
    <location>
        <begin position="130"/>
        <end position="139"/>
    </location>
</feature>
<reference evidence="3 4" key="1">
    <citation type="journal article" date="2015" name="Genome Biol. Evol.">
        <title>Comparative Genomics of a Bacterivorous Green Alga Reveals Evolutionary Causalities and Consequences of Phago-Mixotrophic Mode of Nutrition.</title>
        <authorList>
            <person name="Burns J.A."/>
            <person name="Paasch A."/>
            <person name="Narechania A."/>
            <person name="Kim E."/>
        </authorList>
    </citation>
    <scope>NUCLEOTIDE SEQUENCE [LARGE SCALE GENOMIC DNA]</scope>
    <source>
        <strain evidence="3 4">PLY_AMNH</strain>
    </source>
</reference>
<feature type="coiled-coil region" evidence="1">
    <location>
        <begin position="177"/>
        <end position="221"/>
    </location>
</feature>
<accession>A0AAE0L0J4</accession>
<dbReference type="AlphaFoldDB" id="A0AAE0L0J4"/>
<keyword evidence="4" id="KW-1185">Reference proteome</keyword>